<organism evidence="2 3">
    <name type="scientific">Paenibacillus aquistagni</name>
    <dbReference type="NCBI Taxonomy" id="1852522"/>
    <lineage>
        <taxon>Bacteria</taxon>
        <taxon>Bacillati</taxon>
        <taxon>Bacillota</taxon>
        <taxon>Bacilli</taxon>
        <taxon>Bacillales</taxon>
        <taxon>Paenibacillaceae</taxon>
        <taxon>Paenibacillus</taxon>
    </lineage>
</organism>
<dbReference type="EMBL" id="FXAZ01000002">
    <property type="protein sequence ID" value="SMG35578.1"/>
    <property type="molecule type" value="Genomic_DNA"/>
</dbReference>
<gene>
    <name evidence="2" type="ORF">SAMN06295960_2041</name>
</gene>
<evidence type="ECO:0000313" key="2">
    <source>
        <dbReference type="EMBL" id="SMG35578.1"/>
    </source>
</evidence>
<dbReference type="AlphaFoldDB" id="A0A1X7K5S8"/>
<dbReference type="CDD" id="cd01834">
    <property type="entry name" value="SGNH_hydrolase_like_2"/>
    <property type="match status" value="1"/>
</dbReference>
<dbReference type="Gene3D" id="3.40.50.1110">
    <property type="entry name" value="SGNH hydrolase"/>
    <property type="match status" value="1"/>
</dbReference>
<evidence type="ECO:0000313" key="3">
    <source>
        <dbReference type="Proteomes" id="UP000193834"/>
    </source>
</evidence>
<dbReference type="Proteomes" id="UP000193834">
    <property type="component" value="Unassembled WGS sequence"/>
</dbReference>
<dbReference type="InterPro" id="IPR013830">
    <property type="entry name" value="SGNH_hydro"/>
</dbReference>
<sequence>MKLRQGYKLIVIGDSITDCDRARPVGEGLYHGLGHGYVNLLQSLIRCEHPSFIVQLINMGISGNTIRDLAGRWQRDVLEHEPDGVIIGIGINDVWRKYDNPMNQALAVLEEEYERTLNKLIDSTQAIGAEVMLLTPFFIEPNKDEPMRADMDRYGAIVKTVGECRGLPVVDLQQVMDRFLAYTHPSTLALDRVHPNQTGHMAIAKAIVEAL</sequence>
<accession>A0A1X7K5S8</accession>
<protein>
    <submittedName>
        <fullName evidence="2">Lysophospholipase L1</fullName>
    </submittedName>
</protein>
<proteinExistence type="predicted"/>
<dbReference type="OrthoDB" id="9794725at2"/>
<dbReference type="STRING" id="1852522.SAMN06295960_2041"/>
<dbReference type="Pfam" id="PF13472">
    <property type="entry name" value="Lipase_GDSL_2"/>
    <property type="match status" value="1"/>
</dbReference>
<dbReference type="PANTHER" id="PTHR30383:SF5">
    <property type="entry name" value="SGNH HYDROLASE-TYPE ESTERASE DOMAIN-CONTAINING PROTEIN"/>
    <property type="match status" value="1"/>
</dbReference>
<feature type="domain" description="SGNH hydrolase-type esterase" evidence="1">
    <location>
        <begin position="11"/>
        <end position="200"/>
    </location>
</feature>
<name>A0A1X7K5S8_9BACL</name>
<keyword evidence="3" id="KW-1185">Reference proteome</keyword>
<dbReference type="PANTHER" id="PTHR30383">
    <property type="entry name" value="THIOESTERASE 1/PROTEASE 1/LYSOPHOSPHOLIPASE L1"/>
    <property type="match status" value="1"/>
</dbReference>
<dbReference type="SUPFAM" id="SSF52266">
    <property type="entry name" value="SGNH hydrolase"/>
    <property type="match status" value="1"/>
</dbReference>
<dbReference type="InterPro" id="IPR051532">
    <property type="entry name" value="Ester_Hydrolysis_Enzymes"/>
</dbReference>
<dbReference type="InterPro" id="IPR036514">
    <property type="entry name" value="SGNH_hydro_sf"/>
</dbReference>
<reference evidence="2 3" key="1">
    <citation type="submission" date="2017-04" db="EMBL/GenBank/DDBJ databases">
        <authorList>
            <person name="Afonso C.L."/>
            <person name="Miller P.J."/>
            <person name="Scott M.A."/>
            <person name="Spackman E."/>
            <person name="Goraichik I."/>
            <person name="Dimitrov K.M."/>
            <person name="Suarez D.L."/>
            <person name="Swayne D.E."/>
        </authorList>
    </citation>
    <scope>NUCLEOTIDE SEQUENCE [LARGE SCALE GENOMIC DNA]</scope>
    <source>
        <strain evidence="2 3">11</strain>
    </source>
</reference>
<dbReference type="RefSeq" id="WP_085494261.1">
    <property type="nucleotide sequence ID" value="NZ_FXAZ01000002.1"/>
</dbReference>
<evidence type="ECO:0000259" key="1">
    <source>
        <dbReference type="Pfam" id="PF13472"/>
    </source>
</evidence>
<dbReference type="GO" id="GO:0004622">
    <property type="term" value="F:phosphatidylcholine lysophospholipase activity"/>
    <property type="evidence" value="ECO:0007669"/>
    <property type="project" value="TreeGrafter"/>
</dbReference>